<feature type="transmembrane region" description="Helical" evidence="1">
    <location>
        <begin position="65"/>
        <end position="86"/>
    </location>
</feature>
<gene>
    <name evidence="3" type="ORF">KC01_LOCUS32094</name>
</gene>
<protein>
    <recommendedName>
        <fullName evidence="5">NADH dehydrogenase subunit 6</fullName>
    </recommendedName>
</protein>
<keyword evidence="1" id="KW-0472">Membrane</keyword>
<keyword evidence="1" id="KW-0812">Transmembrane</keyword>
<keyword evidence="4" id="KW-1185">Reference proteome</keyword>
<dbReference type="EMBL" id="OZ035826">
    <property type="protein sequence ID" value="CAL1604614.1"/>
    <property type="molecule type" value="Genomic_DNA"/>
</dbReference>
<evidence type="ECO:0000313" key="4">
    <source>
        <dbReference type="Proteomes" id="UP001497482"/>
    </source>
</evidence>
<dbReference type="AlphaFoldDB" id="A0AAV2LV45"/>
<evidence type="ECO:0000256" key="2">
    <source>
        <dbReference type="SAM" id="SignalP"/>
    </source>
</evidence>
<feature type="chain" id="PRO_5043718763" description="NADH dehydrogenase subunit 6" evidence="2">
    <location>
        <begin position="19"/>
        <end position="145"/>
    </location>
</feature>
<name>A0AAV2LV45_KNICA</name>
<sequence>MFWLLCVLLGCGVWLGLCGVVLGCVCVLVVGVLLSCGVWFGLSVWVGWCVWLFGFVVVYGVCGVWLMGCVVVVGFVGVFLGCGGVLCVGFCGVWCCGCGGSVLCVLWVFGVSLVVVLVGCRWGFVVVCWGFFLGVCDVLCWLGMG</sequence>
<accession>A0AAV2LV45</accession>
<evidence type="ECO:0008006" key="5">
    <source>
        <dbReference type="Google" id="ProtNLM"/>
    </source>
</evidence>
<organism evidence="3 4">
    <name type="scientific">Knipowitschia caucasica</name>
    <name type="common">Caucasian dwarf goby</name>
    <name type="synonym">Pomatoschistus caucasicus</name>
    <dbReference type="NCBI Taxonomy" id="637954"/>
    <lineage>
        <taxon>Eukaryota</taxon>
        <taxon>Metazoa</taxon>
        <taxon>Chordata</taxon>
        <taxon>Craniata</taxon>
        <taxon>Vertebrata</taxon>
        <taxon>Euteleostomi</taxon>
        <taxon>Actinopterygii</taxon>
        <taxon>Neopterygii</taxon>
        <taxon>Teleostei</taxon>
        <taxon>Neoteleostei</taxon>
        <taxon>Acanthomorphata</taxon>
        <taxon>Gobiaria</taxon>
        <taxon>Gobiiformes</taxon>
        <taxon>Gobioidei</taxon>
        <taxon>Gobiidae</taxon>
        <taxon>Gobiinae</taxon>
        <taxon>Knipowitschia</taxon>
    </lineage>
</organism>
<evidence type="ECO:0000256" key="1">
    <source>
        <dbReference type="SAM" id="Phobius"/>
    </source>
</evidence>
<keyword evidence="2" id="KW-0732">Signal</keyword>
<reference evidence="3 4" key="1">
    <citation type="submission" date="2024-04" db="EMBL/GenBank/DDBJ databases">
        <authorList>
            <person name="Waldvogel A.-M."/>
            <person name="Schoenle A."/>
        </authorList>
    </citation>
    <scope>NUCLEOTIDE SEQUENCE [LARGE SCALE GENOMIC DNA]</scope>
</reference>
<feature type="transmembrane region" description="Helical" evidence="1">
    <location>
        <begin position="39"/>
        <end position="58"/>
    </location>
</feature>
<feature type="transmembrane region" description="Helical" evidence="1">
    <location>
        <begin position="92"/>
        <end position="117"/>
    </location>
</feature>
<proteinExistence type="predicted"/>
<keyword evidence="1" id="KW-1133">Transmembrane helix</keyword>
<dbReference type="Proteomes" id="UP001497482">
    <property type="component" value="Chromosome 4"/>
</dbReference>
<feature type="signal peptide" evidence="2">
    <location>
        <begin position="1"/>
        <end position="18"/>
    </location>
</feature>
<evidence type="ECO:0000313" key="3">
    <source>
        <dbReference type="EMBL" id="CAL1604614.1"/>
    </source>
</evidence>
<feature type="transmembrane region" description="Helical" evidence="1">
    <location>
        <begin position="124"/>
        <end position="144"/>
    </location>
</feature>